<sequence length="143" mass="15945">ATKWDIILFYSCGSGIGGDEREIWTVSGSAGSHCAPWFFGSQVRGNIPLRVQKLDVRCETKTKDNVFVTMVASVQYRALVEKASDAFYKYFDTMKEIGAHSKSSSVFIPHGPRTVHDVAQQIRDGLLQGSHAQQLLKRAHIFL</sequence>
<dbReference type="InterPro" id="IPR050710">
    <property type="entry name" value="Band7/mec-2_domain"/>
</dbReference>
<feature type="non-terminal residue" evidence="1">
    <location>
        <position position="143"/>
    </location>
</feature>
<dbReference type="GO" id="GO:0005739">
    <property type="term" value="C:mitochondrion"/>
    <property type="evidence" value="ECO:0007669"/>
    <property type="project" value="TreeGrafter"/>
</dbReference>
<keyword evidence="2" id="KW-1185">Reference proteome</keyword>
<name>A0AA38GCF2_TAXCH</name>
<organism evidence="1 2">
    <name type="scientific">Taxus chinensis</name>
    <name type="common">Chinese yew</name>
    <name type="synonym">Taxus wallichiana var. chinensis</name>
    <dbReference type="NCBI Taxonomy" id="29808"/>
    <lineage>
        <taxon>Eukaryota</taxon>
        <taxon>Viridiplantae</taxon>
        <taxon>Streptophyta</taxon>
        <taxon>Embryophyta</taxon>
        <taxon>Tracheophyta</taxon>
        <taxon>Spermatophyta</taxon>
        <taxon>Pinopsida</taxon>
        <taxon>Pinidae</taxon>
        <taxon>Conifers II</taxon>
        <taxon>Cupressales</taxon>
        <taxon>Taxaceae</taxon>
        <taxon>Taxus</taxon>
    </lineage>
</organism>
<reference evidence="1 2" key="1">
    <citation type="journal article" date="2021" name="Nat. Plants">
        <title>The Taxus genome provides insights into paclitaxel biosynthesis.</title>
        <authorList>
            <person name="Xiong X."/>
            <person name="Gou J."/>
            <person name="Liao Q."/>
            <person name="Li Y."/>
            <person name="Zhou Q."/>
            <person name="Bi G."/>
            <person name="Li C."/>
            <person name="Du R."/>
            <person name="Wang X."/>
            <person name="Sun T."/>
            <person name="Guo L."/>
            <person name="Liang H."/>
            <person name="Lu P."/>
            <person name="Wu Y."/>
            <person name="Zhang Z."/>
            <person name="Ro D.K."/>
            <person name="Shang Y."/>
            <person name="Huang S."/>
            <person name="Yan J."/>
        </authorList>
    </citation>
    <scope>NUCLEOTIDE SEQUENCE [LARGE SCALE GENOMIC DNA]</scope>
    <source>
        <strain evidence="1">Ta-2019</strain>
    </source>
</reference>
<proteinExistence type="predicted"/>
<evidence type="ECO:0000313" key="2">
    <source>
        <dbReference type="Proteomes" id="UP000824469"/>
    </source>
</evidence>
<dbReference type="PANTHER" id="PTHR43327:SF31">
    <property type="entry name" value="HYPERSENSITIVE-INDUCED RESPONSE PROTEIN 2"/>
    <property type="match status" value="1"/>
</dbReference>
<dbReference type="Proteomes" id="UP000824469">
    <property type="component" value="Unassembled WGS sequence"/>
</dbReference>
<feature type="non-terminal residue" evidence="1">
    <location>
        <position position="1"/>
    </location>
</feature>
<comment type="caution">
    <text evidence="1">The sequence shown here is derived from an EMBL/GenBank/DDBJ whole genome shotgun (WGS) entry which is preliminary data.</text>
</comment>
<dbReference type="AlphaFoldDB" id="A0AA38GCF2"/>
<accession>A0AA38GCF2</accession>
<dbReference type="EMBL" id="JAHRHJ020000004">
    <property type="protein sequence ID" value="KAH9318960.1"/>
    <property type="molecule type" value="Genomic_DNA"/>
</dbReference>
<dbReference type="PANTHER" id="PTHR43327">
    <property type="entry name" value="STOMATIN-LIKE PROTEIN 2, MITOCHONDRIAL"/>
    <property type="match status" value="1"/>
</dbReference>
<evidence type="ECO:0000313" key="1">
    <source>
        <dbReference type="EMBL" id="KAH9318960.1"/>
    </source>
</evidence>
<gene>
    <name evidence="1" type="ORF">KI387_020729</name>
</gene>
<protein>
    <submittedName>
        <fullName evidence="1">Uncharacterized protein</fullName>
    </submittedName>
</protein>